<evidence type="ECO:0000256" key="1">
    <source>
        <dbReference type="SAM" id="MobiDB-lite"/>
    </source>
</evidence>
<evidence type="ECO:0000313" key="3">
    <source>
        <dbReference type="Proteomes" id="UP000299102"/>
    </source>
</evidence>
<accession>A0A4C1YPC8</accession>
<dbReference type="Proteomes" id="UP000299102">
    <property type="component" value="Unassembled WGS sequence"/>
</dbReference>
<proteinExistence type="predicted"/>
<organism evidence="2 3">
    <name type="scientific">Eumeta variegata</name>
    <name type="common">Bagworm moth</name>
    <name type="synonym">Eumeta japonica</name>
    <dbReference type="NCBI Taxonomy" id="151549"/>
    <lineage>
        <taxon>Eukaryota</taxon>
        <taxon>Metazoa</taxon>
        <taxon>Ecdysozoa</taxon>
        <taxon>Arthropoda</taxon>
        <taxon>Hexapoda</taxon>
        <taxon>Insecta</taxon>
        <taxon>Pterygota</taxon>
        <taxon>Neoptera</taxon>
        <taxon>Endopterygota</taxon>
        <taxon>Lepidoptera</taxon>
        <taxon>Glossata</taxon>
        <taxon>Ditrysia</taxon>
        <taxon>Tineoidea</taxon>
        <taxon>Psychidae</taxon>
        <taxon>Oiketicinae</taxon>
        <taxon>Eumeta</taxon>
    </lineage>
</organism>
<gene>
    <name evidence="2" type="ORF">EVAR_87250_1</name>
</gene>
<name>A0A4C1YPC8_EUMVA</name>
<keyword evidence="3" id="KW-1185">Reference proteome</keyword>
<feature type="region of interest" description="Disordered" evidence="1">
    <location>
        <begin position="1"/>
        <end position="44"/>
    </location>
</feature>
<dbReference type="EMBL" id="BGZK01001307">
    <property type="protein sequence ID" value="GBP76863.1"/>
    <property type="molecule type" value="Genomic_DNA"/>
</dbReference>
<sequence>MSKGRSNVKHFCASETDSSGRPPITLKYRPGDKSAAVGGGRRRSTRTIKWKSITIAPARDRAASHLAAPAAGAVRGGVSANQNCRSVDHGCIVV</sequence>
<dbReference type="AlphaFoldDB" id="A0A4C1YPC8"/>
<comment type="caution">
    <text evidence="2">The sequence shown here is derived from an EMBL/GenBank/DDBJ whole genome shotgun (WGS) entry which is preliminary data.</text>
</comment>
<protein>
    <submittedName>
        <fullName evidence="2">Uncharacterized protein</fullName>
    </submittedName>
</protein>
<evidence type="ECO:0000313" key="2">
    <source>
        <dbReference type="EMBL" id="GBP76863.1"/>
    </source>
</evidence>
<reference evidence="2 3" key="1">
    <citation type="journal article" date="2019" name="Commun. Biol.">
        <title>The bagworm genome reveals a unique fibroin gene that provides high tensile strength.</title>
        <authorList>
            <person name="Kono N."/>
            <person name="Nakamura H."/>
            <person name="Ohtoshi R."/>
            <person name="Tomita M."/>
            <person name="Numata K."/>
            <person name="Arakawa K."/>
        </authorList>
    </citation>
    <scope>NUCLEOTIDE SEQUENCE [LARGE SCALE GENOMIC DNA]</scope>
</reference>